<sequence>MAIEKKRTNLVEIVSWIGPETEIKTTKLKITPKMLIVAKTDVDIVMSDCSKKFTFVLFEKNKSRFILS</sequence>
<dbReference type="Proteomes" id="UP000078046">
    <property type="component" value="Unassembled WGS sequence"/>
</dbReference>
<name>A0A177B9G9_9BILA</name>
<dbReference type="AlphaFoldDB" id="A0A177B9G9"/>
<evidence type="ECO:0000313" key="1">
    <source>
        <dbReference type="EMBL" id="OAF70896.1"/>
    </source>
</evidence>
<gene>
    <name evidence="1" type="ORF">A3Q56_01312</name>
</gene>
<reference evidence="1 2" key="1">
    <citation type="submission" date="2016-04" db="EMBL/GenBank/DDBJ databases">
        <title>The genome of Intoshia linei affirms orthonectids as highly simplified spiralians.</title>
        <authorList>
            <person name="Mikhailov K.V."/>
            <person name="Slusarev G.S."/>
            <person name="Nikitin M.A."/>
            <person name="Logacheva M.D."/>
            <person name="Penin A."/>
            <person name="Aleoshin V."/>
            <person name="Panchin Y.V."/>
        </authorList>
    </citation>
    <scope>NUCLEOTIDE SEQUENCE [LARGE SCALE GENOMIC DNA]</scope>
    <source>
        <strain evidence="1">Intl2013</strain>
        <tissue evidence="1">Whole animal</tissue>
    </source>
</reference>
<organism evidence="1 2">
    <name type="scientific">Intoshia linei</name>
    <dbReference type="NCBI Taxonomy" id="1819745"/>
    <lineage>
        <taxon>Eukaryota</taxon>
        <taxon>Metazoa</taxon>
        <taxon>Spiralia</taxon>
        <taxon>Lophotrochozoa</taxon>
        <taxon>Mesozoa</taxon>
        <taxon>Orthonectida</taxon>
        <taxon>Rhopaluridae</taxon>
        <taxon>Intoshia</taxon>
    </lineage>
</organism>
<dbReference type="EMBL" id="LWCA01000101">
    <property type="protein sequence ID" value="OAF70896.1"/>
    <property type="molecule type" value="Genomic_DNA"/>
</dbReference>
<accession>A0A177B9G9</accession>
<protein>
    <submittedName>
        <fullName evidence="1">Uncharacterized protein</fullName>
    </submittedName>
</protein>
<keyword evidence="2" id="KW-1185">Reference proteome</keyword>
<evidence type="ECO:0000313" key="2">
    <source>
        <dbReference type="Proteomes" id="UP000078046"/>
    </source>
</evidence>
<comment type="caution">
    <text evidence="1">The sequence shown here is derived from an EMBL/GenBank/DDBJ whole genome shotgun (WGS) entry which is preliminary data.</text>
</comment>
<proteinExistence type="predicted"/>